<feature type="coiled-coil region" evidence="1">
    <location>
        <begin position="422"/>
        <end position="449"/>
    </location>
</feature>
<protein>
    <submittedName>
        <fullName evidence="3">Uncharacterized protein</fullName>
    </submittedName>
</protein>
<dbReference type="CDD" id="cd00176">
    <property type="entry name" value="SPEC"/>
    <property type="match status" value="1"/>
</dbReference>
<evidence type="ECO:0000256" key="2">
    <source>
        <dbReference type="SAM" id="MobiDB-lite"/>
    </source>
</evidence>
<dbReference type="OrthoDB" id="10164724at2759"/>
<dbReference type="InterPro" id="IPR018159">
    <property type="entry name" value="Spectrin/alpha-actinin"/>
</dbReference>
<feature type="region of interest" description="Disordered" evidence="2">
    <location>
        <begin position="178"/>
        <end position="214"/>
    </location>
</feature>
<dbReference type="Proteomes" id="UP000681722">
    <property type="component" value="Unassembled WGS sequence"/>
</dbReference>
<evidence type="ECO:0000313" key="5">
    <source>
        <dbReference type="Proteomes" id="UP000663829"/>
    </source>
</evidence>
<comment type="caution">
    <text evidence="3">The sequence shown here is derived from an EMBL/GenBank/DDBJ whole genome shotgun (WGS) entry which is preliminary data.</text>
</comment>
<evidence type="ECO:0000256" key="1">
    <source>
        <dbReference type="SAM" id="Coils"/>
    </source>
</evidence>
<keyword evidence="5" id="KW-1185">Reference proteome</keyword>
<dbReference type="SUPFAM" id="SSF46966">
    <property type="entry name" value="Spectrin repeat"/>
    <property type="match status" value="2"/>
</dbReference>
<evidence type="ECO:0000313" key="4">
    <source>
        <dbReference type="EMBL" id="CAF3587245.1"/>
    </source>
</evidence>
<dbReference type="EMBL" id="CAJNOQ010000445">
    <property type="protein sequence ID" value="CAF0802143.1"/>
    <property type="molecule type" value="Genomic_DNA"/>
</dbReference>
<reference evidence="3" key="1">
    <citation type="submission" date="2021-02" db="EMBL/GenBank/DDBJ databases">
        <authorList>
            <person name="Nowell W R."/>
        </authorList>
    </citation>
    <scope>NUCLEOTIDE SEQUENCE</scope>
</reference>
<feature type="non-terminal residue" evidence="3">
    <location>
        <position position="602"/>
    </location>
</feature>
<sequence length="602" mass="70351">MEQYSAAVGKTYRSDYPKKNIHSSSIRKITTVEPAVSNTPHHHSYHSYHSSYSDSIRQPLQTSLNYDDSDYNSPISRYQRASSATSFCSSSTLDSRFSQTTQTLPIRYSSVDRTSPTLPKCSIKYSSVDRVLPPSSFTKHQHSSHYKPIVRIFPYNKSLTTSAHGINLHIRFDPKKTTSMHHTGHYHSYNKHSQQQQHHHSSHHRHSHHELPSSASNVRYFRRDIDGVNTNVNDVERLHRYDSCPVLNYSKPSNIKYIETRSIIRGQSTENIHIPQQHNYRSTFIFKEQSLPPILTSAATVNITSAKRIPFDRRFFQPITKVIREETEDFENDLITQENRIQQIRNIVQNSSSSVDSNEVRSRVKHVSDRVQDLVTSSKTYTDKLETTETALNLIDEVTSHVTELETRLASHIPVTTDELQMKRQLEDLKELEVHISQTEKILNDMLHQTKVIPHPDERLYRISEQLVQRWKQICSETINRQRSIYRSMESYRSFQPLFKQEEQILNETLRRIQNLEPIPNINKIESQRRLVQPVTDQFQDILSRSQQIEHMNDVAVKFIEEAKIHDKSLRHFRDSLRDLHPSLDASIIKKPYFPRATWIVQ</sequence>
<feature type="compositionally biased region" description="Basic residues" evidence="2">
    <location>
        <begin position="178"/>
        <end position="190"/>
    </location>
</feature>
<keyword evidence="1" id="KW-0175">Coiled coil</keyword>
<feature type="compositionally biased region" description="Basic residues" evidence="2">
    <location>
        <begin position="197"/>
        <end position="208"/>
    </location>
</feature>
<dbReference type="EMBL" id="CAJOBC010000445">
    <property type="protein sequence ID" value="CAF3587245.1"/>
    <property type="molecule type" value="Genomic_DNA"/>
</dbReference>
<dbReference type="Proteomes" id="UP000663829">
    <property type="component" value="Unassembled WGS sequence"/>
</dbReference>
<gene>
    <name evidence="3" type="ORF">GPM918_LOCUS3573</name>
    <name evidence="4" type="ORF">SRO942_LOCUS3573</name>
</gene>
<dbReference type="AlphaFoldDB" id="A0A813T1F5"/>
<organism evidence="3 5">
    <name type="scientific">Didymodactylos carnosus</name>
    <dbReference type="NCBI Taxonomy" id="1234261"/>
    <lineage>
        <taxon>Eukaryota</taxon>
        <taxon>Metazoa</taxon>
        <taxon>Spiralia</taxon>
        <taxon>Gnathifera</taxon>
        <taxon>Rotifera</taxon>
        <taxon>Eurotatoria</taxon>
        <taxon>Bdelloidea</taxon>
        <taxon>Philodinida</taxon>
        <taxon>Philodinidae</taxon>
        <taxon>Didymodactylos</taxon>
    </lineage>
</organism>
<accession>A0A813T1F5</accession>
<evidence type="ECO:0000313" key="3">
    <source>
        <dbReference type="EMBL" id="CAF0802143.1"/>
    </source>
</evidence>
<name>A0A813T1F5_9BILA</name>
<dbReference type="Gene3D" id="1.20.58.60">
    <property type="match status" value="2"/>
</dbReference>
<proteinExistence type="predicted"/>